<reference evidence="5" key="1">
    <citation type="submission" date="2016-05" db="EMBL/GenBank/DDBJ databases">
        <title>Comparative genomics of biotechnologically important yeasts.</title>
        <authorList>
            <consortium name="DOE Joint Genome Institute"/>
            <person name="Riley R."/>
            <person name="Haridas S."/>
            <person name="Wolfe K.H."/>
            <person name="Lopes M.R."/>
            <person name="Hittinger C.T."/>
            <person name="Goker M."/>
            <person name="Salamov A."/>
            <person name="Wisecaver J."/>
            <person name="Long T.M."/>
            <person name="Aerts A.L."/>
            <person name="Barry K."/>
            <person name="Choi C."/>
            <person name="Clum A."/>
            <person name="Coughlan A.Y."/>
            <person name="Deshpande S."/>
            <person name="Douglass A.P."/>
            <person name="Hanson S.J."/>
            <person name="Klenk H.-P."/>
            <person name="Labutti K."/>
            <person name="Lapidus A."/>
            <person name="Lindquist E."/>
            <person name="Lipzen A."/>
            <person name="Meier-Kolthoff J.P."/>
            <person name="Ohm R.A."/>
            <person name="Otillar R.P."/>
            <person name="Pangilinan J."/>
            <person name="Peng Y."/>
            <person name="Rokas A."/>
            <person name="Rosa C.A."/>
            <person name="Scheuner C."/>
            <person name="Sibirny A.A."/>
            <person name="Slot J.C."/>
            <person name="Stielow J.B."/>
            <person name="Sun H."/>
            <person name="Kurtzman C.P."/>
            <person name="Blackwell M."/>
            <person name="Grigoriev I.V."/>
            <person name="Jeffries T.W."/>
        </authorList>
    </citation>
    <scope>NUCLEOTIDE SEQUENCE [LARGE SCALE GENOMIC DNA]</scope>
    <source>
        <strain evidence="5">NRRL Y-12698</strain>
    </source>
</reference>
<dbReference type="OrthoDB" id="447314at2759"/>
<dbReference type="InterPro" id="IPR018559">
    <property type="entry name" value="DUF2015"/>
</dbReference>
<comment type="similarity">
    <text evidence="1">Belongs to the UPF0357 family.</text>
</comment>
<protein>
    <submittedName>
        <fullName evidence="4">Uncharacterized protein</fullName>
    </submittedName>
</protein>
<keyword evidence="3" id="KW-0812">Transmembrane</keyword>
<keyword evidence="2" id="KW-0732">Signal</keyword>
<proteinExistence type="inferred from homology"/>
<keyword evidence="3" id="KW-0472">Membrane</keyword>
<accession>A0A1E3QN42</accession>
<dbReference type="GeneID" id="30147256"/>
<evidence type="ECO:0000256" key="1">
    <source>
        <dbReference type="ARBA" id="ARBA00008325"/>
    </source>
</evidence>
<evidence type="ECO:0000256" key="2">
    <source>
        <dbReference type="ARBA" id="ARBA00022729"/>
    </source>
</evidence>
<dbReference type="PANTHER" id="PTHR28023:SF1">
    <property type="entry name" value="UPF0357 PROTEIN YCL012C"/>
    <property type="match status" value="1"/>
</dbReference>
<gene>
    <name evidence="4" type="ORF">BABINDRAFT_162544</name>
</gene>
<sequence>MPKHPLSSYIPEYSAKNNFILFLVLMATVSVLLFHTRRLWLPRVRSLVSREDPYISLGAQLSFTNDIENGLSSASFDVGLHNLDDPRQGLDEESKLQILGIMKQKGVPFDKARLLHIQKKMRDNGIGEDGMPLDARAVRFV</sequence>
<dbReference type="AlphaFoldDB" id="A0A1E3QN42"/>
<keyword evidence="5" id="KW-1185">Reference proteome</keyword>
<name>A0A1E3QN42_9ASCO</name>
<dbReference type="RefSeq" id="XP_018984202.1">
    <property type="nucleotide sequence ID" value="XM_019129403.1"/>
</dbReference>
<keyword evidence="3" id="KW-1133">Transmembrane helix</keyword>
<dbReference type="EMBL" id="KV454434">
    <property type="protein sequence ID" value="ODQ78874.1"/>
    <property type="molecule type" value="Genomic_DNA"/>
</dbReference>
<dbReference type="Pfam" id="PF09435">
    <property type="entry name" value="DUF2015"/>
    <property type="match status" value="1"/>
</dbReference>
<dbReference type="Proteomes" id="UP000094336">
    <property type="component" value="Unassembled WGS sequence"/>
</dbReference>
<evidence type="ECO:0000256" key="3">
    <source>
        <dbReference type="SAM" id="Phobius"/>
    </source>
</evidence>
<organism evidence="4 5">
    <name type="scientific">Babjeviella inositovora NRRL Y-12698</name>
    <dbReference type="NCBI Taxonomy" id="984486"/>
    <lineage>
        <taxon>Eukaryota</taxon>
        <taxon>Fungi</taxon>
        <taxon>Dikarya</taxon>
        <taxon>Ascomycota</taxon>
        <taxon>Saccharomycotina</taxon>
        <taxon>Pichiomycetes</taxon>
        <taxon>Serinales incertae sedis</taxon>
        <taxon>Babjeviella</taxon>
    </lineage>
</organism>
<dbReference type="PANTHER" id="PTHR28023">
    <property type="entry name" value="UPF0357 PROTEIN YCL012C"/>
    <property type="match status" value="1"/>
</dbReference>
<evidence type="ECO:0000313" key="5">
    <source>
        <dbReference type="Proteomes" id="UP000094336"/>
    </source>
</evidence>
<evidence type="ECO:0000313" key="4">
    <source>
        <dbReference type="EMBL" id="ODQ78874.1"/>
    </source>
</evidence>
<feature type="transmembrane region" description="Helical" evidence="3">
    <location>
        <begin position="20"/>
        <end position="40"/>
    </location>
</feature>